<evidence type="ECO:0000256" key="2">
    <source>
        <dbReference type="ARBA" id="ARBA00022643"/>
    </source>
</evidence>
<dbReference type="Gene3D" id="3.40.109.10">
    <property type="entry name" value="NADH Oxidase"/>
    <property type="match status" value="1"/>
</dbReference>
<dbReference type="PANTHER" id="PTHR23026">
    <property type="entry name" value="NADPH NITROREDUCTASE"/>
    <property type="match status" value="1"/>
</dbReference>
<keyword evidence="2" id="KW-0288">FMN</keyword>
<dbReference type="SUPFAM" id="SSF55469">
    <property type="entry name" value="FMN-dependent nitroreductase-like"/>
    <property type="match status" value="1"/>
</dbReference>
<reference evidence="5 6" key="1">
    <citation type="journal article" date="2015" name="Genome Announc.">
        <title>Expanding the biotechnology potential of lactobacilli through comparative genomics of 213 strains and associated genera.</title>
        <authorList>
            <person name="Sun Z."/>
            <person name="Harris H.M."/>
            <person name="McCann A."/>
            <person name="Guo C."/>
            <person name="Argimon S."/>
            <person name="Zhang W."/>
            <person name="Yang X."/>
            <person name="Jeffery I.B."/>
            <person name="Cooney J.C."/>
            <person name="Kagawa T.F."/>
            <person name="Liu W."/>
            <person name="Song Y."/>
            <person name="Salvetti E."/>
            <person name="Wrobel A."/>
            <person name="Rasinkangas P."/>
            <person name="Parkhill J."/>
            <person name="Rea M.C."/>
            <person name="O'Sullivan O."/>
            <person name="Ritari J."/>
            <person name="Douillard F.P."/>
            <person name="Paul Ross R."/>
            <person name="Yang R."/>
            <person name="Briner A.E."/>
            <person name="Felis G.E."/>
            <person name="de Vos W.M."/>
            <person name="Barrangou R."/>
            <person name="Klaenhammer T.R."/>
            <person name="Caufield P.W."/>
            <person name="Cui Y."/>
            <person name="Zhang H."/>
            <person name="O'Toole P.W."/>
        </authorList>
    </citation>
    <scope>NUCLEOTIDE SEQUENCE [LARGE SCALE GENOMIC DNA]</scope>
    <source>
        <strain evidence="5 6">DSM 16698</strain>
    </source>
</reference>
<protein>
    <recommendedName>
        <fullName evidence="4">Nitroreductase domain-containing protein</fullName>
    </recommendedName>
</protein>
<accession>A0A0R2KJG0</accession>
<keyword evidence="3" id="KW-0560">Oxidoreductase</keyword>
<dbReference type="Proteomes" id="UP000051529">
    <property type="component" value="Unassembled WGS sequence"/>
</dbReference>
<evidence type="ECO:0000313" key="5">
    <source>
        <dbReference type="EMBL" id="KRN89496.1"/>
    </source>
</evidence>
<dbReference type="GO" id="GO:0016491">
    <property type="term" value="F:oxidoreductase activity"/>
    <property type="evidence" value="ECO:0007669"/>
    <property type="project" value="UniProtKB-KW"/>
</dbReference>
<organism evidence="5 6">
    <name type="scientific">Lactobacillus amylovorus subsp. animalium DSM 16698</name>
    <dbReference type="NCBI Taxonomy" id="695563"/>
    <lineage>
        <taxon>Bacteria</taxon>
        <taxon>Bacillati</taxon>
        <taxon>Bacillota</taxon>
        <taxon>Bacilli</taxon>
        <taxon>Lactobacillales</taxon>
        <taxon>Lactobacillaceae</taxon>
        <taxon>Lactobacillus</taxon>
        <taxon>Lactobacillus amylovorus subsp. animalium</taxon>
    </lineage>
</organism>
<dbReference type="RefSeq" id="WP_082621170.1">
    <property type="nucleotide sequence ID" value="NZ_JQBQ01000030.1"/>
</dbReference>
<evidence type="ECO:0000256" key="1">
    <source>
        <dbReference type="ARBA" id="ARBA00022630"/>
    </source>
</evidence>
<sequence length="138" mass="16018">MDFLKANSNRYSVRSFSDKDVDDKILTNIVKQAQQAPSWANAQPWKVCIAKGDTLDRIKRAYHNNNIKGLVGDSDFYTMHRNQWGNFARRNMAGWNNDFSRFLINNRVNFGEISDKLFDAPAVAFLTIEEFNPWSFMT</sequence>
<gene>
    <name evidence="5" type="ORF">IV44_GL000964</name>
</gene>
<dbReference type="PANTHER" id="PTHR23026:SF90">
    <property type="entry name" value="IODOTYROSINE DEIODINASE 1"/>
    <property type="match status" value="1"/>
</dbReference>
<proteinExistence type="predicted"/>
<dbReference type="PATRIC" id="fig|695563.3.peg.1016"/>
<dbReference type="AlphaFoldDB" id="A0A0R2KJG0"/>
<dbReference type="Pfam" id="PF00881">
    <property type="entry name" value="Nitroreductase"/>
    <property type="match status" value="1"/>
</dbReference>
<evidence type="ECO:0000256" key="3">
    <source>
        <dbReference type="ARBA" id="ARBA00023002"/>
    </source>
</evidence>
<dbReference type="InterPro" id="IPR000415">
    <property type="entry name" value="Nitroreductase-like"/>
</dbReference>
<evidence type="ECO:0000259" key="4">
    <source>
        <dbReference type="Pfam" id="PF00881"/>
    </source>
</evidence>
<dbReference type="InterPro" id="IPR050627">
    <property type="entry name" value="Nitroreductase/BluB"/>
</dbReference>
<dbReference type="InterPro" id="IPR029479">
    <property type="entry name" value="Nitroreductase"/>
</dbReference>
<dbReference type="EMBL" id="JQBQ01000030">
    <property type="protein sequence ID" value="KRN89496.1"/>
    <property type="molecule type" value="Genomic_DNA"/>
</dbReference>
<keyword evidence="1" id="KW-0285">Flavoprotein</keyword>
<evidence type="ECO:0000313" key="6">
    <source>
        <dbReference type="Proteomes" id="UP000051529"/>
    </source>
</evidence>
<comment type="caution">
    <text evidence="5">The sequence shown here is derived from an EMBL/GenBank/DDBJ whole genome shotgun (WGS) entry which is preliminary data.</text>
</comment>
<name>A0A0R2KJG0_LACAM</name>
<feature type="domain" description="Nitroreductase" evidence="4">
    <location>
        <begin position="9"/>
        <end position="81"/>
    </location>
</feature>